<organism evidence="1 2">
    <name type="scientific">Clostridium isatidis</name>
    <dbReference type="NCBI Taxonomy" id="182773"/>
    <lineage>
        <taxon>Bacteria</taxon>
        <taxon>Bacillati</taxon>
        <taxon>Bacillota</taxon>
        <taxon>Clostridia</taxon>
        <taxon>Eubacteriales</taxon>
        <taxon>Clostridiaceae</taxon>
        <taxon>Clostridium</taxon>
    </lineage>
</organism>
<name>A0A343JAM6_9CLOT</name>
<reference evidence="1 2" key="1">
    <citation type="submission" date="2016-08" db="EMBL/GenBank/DDBJ databases">
        <title>Complete Genome Sequence Of The Indigo Reducing Clostridium isatidis DSM15098.</title>
        <authorList>
            <person name="Little G.T."/>
            <person name="Minton N.P."/>
        </authorList>
    </citation>
    <scope>NUCLEOTIDE SEQUENCE [LARGE SCALE GENOMIC DNA]</scope>
    <source>
        <strain evidence="1 2">DSM 15098</strain>
    </source>
</reference>
<dbReference type="AlphaFoldDB" id="A0A343JAM6"/>
<dbReference type="EMBL" id="CP016786">
    <property type="protein sequence ID" value="ASW42584.1"/>
    <property type="molecule type" value="Genomic_DNA"/>
</dbReference>
<evidence type="ECO:0000313" key="2">
    <source>
        <dbReference type="Proteomes" id="UP000264883"/>
    </source>
</evidence>
<dbReference type="KEGG" id="cia:BEN51_03560"/>
<proteinExistence type="predicted"/>
<gene>
    <name evidence="1" type="ORF">BEN51_03560</name>
</gene>
<protein>
    <submittedName>
        <fullName evidence="1">Uncharacterized protein</fullName>
    </submittedName>
</protein>
<sequence length="69" mass="7997">MESREVQLYTLGAREACNLILSYIYKNVSNTVIVYNKLNGNDLRLIILELRDKNGEIAINTIVDNRLWI</sequence>
<keyword evidence="2" id="KW-1185">Reference proteome</keyword>
<accession>A0A343JAM6</accession>
<dbReference type="RefSeq" id="WP_119864723.1">
    <property type="nucleotide sequence ID" value="NZ_CP016786.1"/>
</dbReference>
<evidence type="ECO:0000313" key="1">
    <source>
        <dbReference type="EMBL" id="ASW42584.1"/>
    </source>
</evidence>
<dbReference type="Proteomes" id="UP000264883">
    <property type="component" value="Chromosome"/>
</dbReference>